<feature type="chain" id="PRO_5002733361" evidence="1">
    <location>
        <begin position="24"/>
        <end position="123"/>
    </location>
</feature>
<evidence type="ECO:0000313" key="3">
    <source>
        <dbReference type="Proteomes" id="UP000008549"/>
    </source>
</evidence>
<dbReference type="WormBase" id="CBG23069">
    <property type="protein sequence ID" value="CBP44110"/>
    <property type="gene ID" value="WBGene00041494"/>
</dbReference>
<sequence length="123" mass="13825">MSVGVSLFLVLIIMCRDSHQMWCLDGSDCETSDTCSLCEGAACLRVQSKISVCLDEVELLSRYSAVPAFYRKSAGKIIFSKPSKKKHRKSTWTRRHSCFDVLTTRLINPHVPSGRLPNGALFW</sequence>
<organism evidence="2 3">
    <name type="scientific">Caenorhabditis briggsae</name>
    <dbReference type="NCBI Taxonomy" id="6238"/>
    <lineage>
        <taxon>Eukaryota</taxon>
        <taxon>Metazoa</taxon>
        <taxon>Ecdysozoa</taxon>
        <taxon>Nematoda</taxon>
        <taxon>Chromadorea</taxon>
        <taxon>Rhabditida</taxon>
        <taxon>Rhabditina</taxon>
        <taxon>Rhabditomorpha</taxon>
        <taxon>Rhabditoidea</taxon>
        <taxon>Rhabditidae</taxon>
        <taxon>Peloderinae</taxon>
        <taxon>Caenorhabditis</taxon>
    </lineage>
</organism>
<accession>A8Y4S3</accession>
<protein>
    <submittedName>
        <fullName evidence="2">Protein CBG23069</fullName>
    </submittedName>
</protein>
<reference evidence="2 3" key="2">
    <citation type="journal article" date="2011" name="PLoS Genet.">
        <title>Caenorhabditis briggsae recombinant inbred line genotypes reveal inter-strain incompatibility and the evolution of recombination.</title>
        <authorList>
            <person name="Ross J.A."/>
            <person name="Koboldt D.C."/>
            <person name="Staisch J.E."/>
            <person name="Chamberlin H.M."/>
            <person name="Gupta B.P."/>
            <person name="Miller R.D."/>
            <person name="Baird S.E."/>
            <person name="Haag E.S."/>
        </authorList>
    </citation>
    <scope>NUCLEOTIDE SEQUENCE [LARGE SCALE GENOMIC DNA]</scope>
    <source>
        <strain evidence="2 3">AF16</strain>
    </source>
</reference>
<dbReference type="CTD" id="8578411"/>
<dbReference type="FunCoup" id="A8Y4S3">
    <property type="interactions" value="271"/>
</dbReference>
<name>A8Y4S3_CAEBR</name>
<keyword evidence="3" id="KW-1185">Reference proteome</keyword>
<evidence type="ECO:0000313" key="4">
    <source>
        <dbReference type="WormBase" id="CBG23069"/>
    </source>
</evidence>
<evidence type="ECO:0000313" key="2">
    <source>
        <dbReference type="EMBL" id="CAP39893.1"/>
    </source>
</evidence>
<proteinExistence type="predicted"/>
<gene>
    <name evidence="2 4" type="ORF">CBG23069</name>
    <name evidence="2" type="ORF">CBG_23069</name>
</gene>
<dbReference type="GeneID" id="8578411"/>
<dbReference type="RefSeq" id="XP_002636416.1">
    <property type="nucleotide sequence ID" value="XM_002636370.1"/>
</dbReference>
<dbReference type="Proteomes" id="UP000008549">
    <property type="component" value="Unassembled WGS sequence"/>
</dbReference>
<dbReference type="InParanoid" id="A8Y4S3"/>
<dbReference type="AlphaFoldDB" id="A8Y4S3"/>
<dbReference type="KEGG" id="cbr:CBG_23069"/>
<dbReference type="EMBL" id="HE601533">
    <property type="protein sequence ID" value="CAP39893.1"/>
    <property type="molecule type" value="Genomic_DNA"/>
</dbReference>
<keyword evidence="1" id="KW-0732">Signal</keyword>
<dbReference type="HOGENOM" id="CLU_2017239_0_0_1"/>
<reference evidence="2 3" key="1">
    <citation type="journal article" date="2003" name="PLoS Biol.">
        <title>The genome sequence of Caenorhabditis briggsae: a platform for comparative genomics.</title>
        <authorList>
            <person name="Stein L.D."/>
            <person name="Bao Z."/>
            <person name="Blasiar D."/>
            <person name="Blumenthal T."/>
            <person name="Brent M.R."/>
            <person name="Chen N."/>
            <person name="Chinwalla A."/>
            <person name="Clarke L."/>
            <person name="Clee C."/>
            <person name="Coghlan A."/>
            <person name="Coulson A."/>
            <person name="D'Eustachio P."/>
            <person name="Fitch D.H."/>
            <person name="Fulton L.A."/>
            <person name="Fulton R.E."/>
            <person name="Griffiths-Jones S."/>
            <person name="Harris T.W."/>
            <person name="Hillier L.W."/>
            <person name="Kamath R."/>
            <person name="Kuwabara P.E."/>
            <person name="Mardis E.R."/>
            <person name="Marra M.A."/>
            <person name="Miner T.L."/>
            <person name="Minx P."/>
            <person name="Mullikin J.C."/>
            <person name="Plumb R.W."/>
            <person name="Rogers J."/>
            <person name="Schein J.E."/>
            <person name="Sohrmann M."/>
            <person name="Spieth J."/>
            <person name="Stajich J.E."/>
            <person name="Wei C."/>
            <person name="Willey D."/>
            <person name="Wilson R.K."/>
            <person name="Durbin R."/>
            <person name="Waterston R.H."/>
        </authorList>
    </citation>
    <scope>NUCLEOTIDE SEQUENCE [LARGE SCALE GENOMIC DNA]</scope>
    <source>
        <strain evidence="2 3">AF16</strain>
    </source>
</reference>
<evidence type="ECO:0000256" key="1">
    <source>
        <dbReference type="SAM" id="SignalP"/>
    </source>
</evidence>
<feature type="signal peptide" evidence="1">
    <location>
        <begin position="1"/>
        <end position="23"/>
    </location>
</feature>